<evidence type="ECO:0000256" key="1">
    <source>
        <dbReference type="ARBA" id="ARBA00022801"/>
    </source>
</evidence>
<dbReference type="Proteomes" id="UP001602245">
    <property type="component" value="Unassembled WGS sequence"/>
</dbReference>
<evidence type="ECO:0000259" key="2">
    <source>
        <dbReference type="Pfam" id="PF00561"/>
    </source>
</evidence>
<dbReference type="RefSeq" id="WP_026206930.1">
    <property type="nucleotide sequence ID" value="NZ_JBIAZU010000006.1"/>
</dbReference>
<protein>
    <submittedName>
        <fullName evidence="3">Alpha/beta fold hydrolase</fullName>
    </submittedName>
</protein>
<sequence>MTLAYDVAGDGPAVLLLHSTVVDRRMWDPQVPALTAAGYRAIRCDLNGFGETPLPTGLYSDADDVIALLDDLGVDRFRLVGASGGGKVALEVAARWPSRVSALLLLATAVAGFEPGPELRAYGEREDALLEAGDLDGAADLNAEVWVGPEATDQIRSRVRVMQRHIFDVQVGVDEEPEQIRHQFDLNAIAARTLLVTGAHDLPDFTAIADRLAATLPDAERLDLSWAGHLPSMERPDLLNPVMLEFLAG</sequence>
<dbReference type="GO" id="GO:0016787">
    <property type="term" value="F:hydrolase activity"/>
    <property type="evidence" value="ECO:0007669"/>
    <property type="project" value="UniProtKB-KW"/>
</dbReference>
<dbReference type="Gene3D" id="3.40.50.1820">
    <property type="entry name" value="alpha/beta hydrolase"/>
    <property type="match status" value="1"/>
</dbReference>
<proteinExistence type="predicted"/>
<dbReference type="InterPro" id="IPR000639">
    <property type="entry name" value="Epox_hydrolase-like"/>
</dbReference>
<dbReference type="Pfam" id="PF00561">
    <property type="entry name" value="Abhydrolase_1"/>
    <property type="match status" value="1"/>
</dbReference>
<dbReference type="InterPro" id="IPR029058">
    <property type="entry name" value="AB_hydrolase_fold"/>
</dbReference>
<evidence type="ECO:0000313" key="4">
    <source>
        <dbReference type="Proteomes" id="UP001602245"/>
    </source>
</evidence>
<name>A0ABW6WR31_9ACTN</name>
<dbReference type="InterPro" id="IPR000073">
    <property type="entry name" value="AB_hydrolase_1"/>
</dbReference>
<evidence type="ECO:0000313" key="3">
    <source>
        <dbReference type="EMBL" id="MFF5294632.1"/>
    </source>
</evidence>
<gene>
    <name evidence="3" type="ORF">ACFY35_34765</name>
</gene>
<accession>A0ABW6WR31</accession>
<organism evidence="3 4">
    <name type="scientific">Paractinoplanes globisporus</name>
    <dbReference type="NCBI Taxonomy" id="113565"/>
    <lineage>
        <taxon>Bacteria</taxon>
        <taxon>Bacillati</taxon>
        <taxon>Actinomycetota</taxon>
        <taxon>Actinomycetes</taxon>
        <taxon>Micromonosporales</taxon>
        <taxon>Micromonosporaceae</taxon>
        <taxon>Paractinoplanes</taxon>
    </lineage>
</organism>
<dbReference type="PANTHER" id="PTHR43798">
    <property type="entry name" value="MONOACYLGLYCEROL LIPASE"/>
    <property type="match status" value="1"/>
</dbReference>
<keyword evidence="4" id="KW-1185">Reference proteome</keyword>
<dbReference type="PRINTS" id="PR00412">
    <property type="entry name" value="EPOXHYDRLASE"/>
</dbReference>
<dbReference type="SUPFAM" id="SSF53474">
    <property type="entry name" value="alpha/beta-Hydrolases"/>
    <property type="match status" value="1"/>
</dbReference>
<dbReference type="EMBL" id="JBIAZU010000006">
    <property type="protein sequence ID" value="MFF5294632.1"/>
    <property type="molecule type" value="Genomic_DNA"/>
</dbReference>
<feature type="domain" description="AB hydrolase-1" evidence="2">
    <location>
        <begin position="12"/>
        <end position="236"/>
    </location>
</feature>
<dbReference type="PRINTS" id="PR00111">
    <property type="entry name" value="ABHYDROLASE"/>
</dbReference>
<comment type="caution">
    <text evidence="3">The sequence shown here is derived from an EMBL/GenBank/DDBJ whole genome shotgun (WGS) entry which is preliminary data.</text>
</comment>
<keyword evidence="1 3" id="KW-0378">Hydrolase</keyword>
<dbReference type="InterPro" id="IPR050266">
    <property type="entry name" value="AB_hydrolase_sf"/>
</dbReference>
<dbReference type="PANTHER" id="PTHR43798:SF31">
    <property type="entry name" value="AB HYDROLASE SUPERFAMILY PROTEIN YCLE"/>
    <property type="match status" value="1"/>
</dbReference>
<reference evidence="3 4" key="1">
    <citation type="submission" date="2024-10" db="EMBL/GenBank/DDBJ databases">
        <title>The Natural Products Discovery Center: Release of the First 8490 Sequenced Strains for Exploring Actinobacteria Biosynthetic Diversity.</title>
        <authorList>
            <person name="Kalkreuter E."/>
            <person name="Kautsar S.A."/>
            <person name="Yang D."/>
            <person name="Bader C.D."/>
            <person name="Teijaro C.N."/>
            <person name="Fluegel L."/>
            <person name="Davis C.M."/>
            <person name="Simpson J.R."/>
            <person name="Lauterbach L."/>
            <person name="Steele A.D."/>
            <person name="Gui C."/>
            <person name="Meng S."/>
            <person name="Li G."/>
            <person name="Viehrig K."/>
            <person name="Ye F."/>
            <person name="Su P."/>
            <person name="Kiefer A.F."/>
            <person name="Nichols A."/>
            <person name="Cepeda A.J."/>
            <person name="Yan W."/>
            <person name="Fan B."/>
            <person name="Jiang Y."/>
            <person name="Adhikari A."/>
            <person name="Zheng C.-J."/>
            <person name="Schuster L."/>
            <person name="Cowan T.M."/>
            <person name="Smanski M.J."/>
            <person name="Chevrette M.G."/>
            <person name="De Carvalho L.P.S."/>
            <person name="Shen B."/>
        </authorList>
    </citation>
    <scope>NUCLEOTIDE SEQUENCE [LARGE SCALE GENOMIC DNA]</scope>
    <source>
        <strain evidence="3 4">NPDC000087</strain>
    </source>
</reference>